<organism evidence="2 3">
    <name type="scientific">Brachionus plicatilis</name>
    <name type="common">Marine rotifer</name>
    <name type="synonym">Brachionus muelleri</name>
    <dbReference type="NCBI Taxonomy" id="10195"/>
    <lineage>
        <taxon>Eukaryota</taxon>
        <taxon>Metazoa</taxon>
        <taxon>Spiralia</taxon>
        <taxon>Gnathifera</taxon>
        <taxon>Rotifera</taxon>
        <taxon>Eurotatoria</taxon>
        <taxon>Monogononta</taxon>
        <taxon>Pseudotrocha</taxon>
        <taxon>Ploima</taxon>
        <taxon>Brachionidae</taxon>
        <taxon>Brachionus</taxon>
    </lineage>
</organism>
<dbReference type="Proteomes" id="UP000276133">
    <property type="component" value="Unassembled WGS sequence"/>
</dbReference>
<evidence type="ECO:0008006" key="4">
    <source>
        <dbReference type="Google" id="ProtNLM"/>
    </source>
</evidence>
<reference evidence="2 3" key="1">
    <citation type="journal article" date="2018" name="Sci. Rep.">
        <title>Genomic signatures of local adaptation to the degree of environmental predictability in rotifers.</title>
        <authorList>
            <person name="Franch-Gras L."/>
            <person name="Hahn C."/>
            <person name="Garcia-Roger E.M."/>
            <person name="Carmona M.J."/>
            <person name="Serra M."/>
            <person name="Gomez A."/>
        </authorList>
    </citation>
    <scope>NUCLEOTIDE SEQUENCE [LARGE SCALE GENOMIC DNA]</scope>
    <source>
        <strain evidence="2">HYR1</strain>
    </source>
</reference>
<protein>
    <recommendedName>
        <fullName evidence="4">Secreted protein</fullName>
    </recommendedName>
</protein>
<feature type="chain" id="PRO_5018180034" description="Secreted protein" evidence="1">
    <location>
        <begin position="22"/>
        <end position="249"/>
    </location>
</feature>
<keyword evidence="1" id="KW-0732">Signal</keyword>
<evidence type="ECO:0000256" key="1">
    <source>
        <dbReference type="SAM" id="SignalP"/>
    </source>
</evidence>
<comment type="caution">
    <text evidence="2">The sequence shown here is derived from an EMBL/GenBank/DDBJ whole genome shotgun (WGS) entry which is preliminary data.</text>
</comment>
<gene>
    <name evidence="2" type="ORF">BpHYR1_033360</name>
</gene>
<accession>A0A3M7PI28</accession>
<feature type="signal peptide" evidence="1">
    <location>
        <begin position="1"/>
        <end position="21"/>
    </location>
</feature>
<proteinExistence type="predicted"/>
<dbReference type="EMBL" id="REGN01010804">
    <property type="protein sequence ID" value="RMZ98384.1"/>
    <property type="molecule type" value="Genomic_DNA"/>
</dbReference>
<sequence>MFTLMVVSGVVIGLSWLSVHGRQGGLVRPHLPGLQRQLFAHIVQLGLGLDTVGMKGGLGVEKRLEHGRVEFDAILVEDGQCQAKGLVEVFVDVLLVFELDFELGQLGELVGGGVAGGGVVGGGGGRCRGRGARRRVLHGRVHALAELFAGLVLGALQSVSGTVEVEQSVVPFFDFFLVLGKLVELGGLGVVRLKVVHVGVKAVVAGAVRFAHALHYLFLGATKVLDQLGLDRRHHAMVEAAVSACLLLT</sequence>
<name>A0A3M7PI28_BRAPC</name>
<evidence type="ECO:0000313" key="3">
    <source>
        <dbReference type="Proteomes" id="UP000276133"/>
    </source>
</evidence>
<evidence type="ECO:0000313" key="2">
    <source>
        <dbReference type="EMBL" id="RMZ98384.1"/>
    </source>
</evidence>
<keyword evidence="3" id="KW-1185">Reference proteome</keyword>
<dbReference type="AlphaFoldDB" id="A0A3M7PI28"/>